<feature type="domain" description="Rhodanese" evidence="1">
    <location>
        <begin position="2"/>
        <end position="62"/>
    </location>
</feature>
<gene>
    <name evidence="2" type="ORF">METZ01_LOCUS261120</name>
</gene>
<dbReference type="PROSITE" id="PS50206">
    <property type="entry name" value="RHODANESE_3"/>
    <property type="match status" value="1"/>
</dbReference>
<dbReference type="InterPro" id="IPR001763">
    <property type="entry name" value="Rhodanese-like_dom"/>
</dbReference>
<dbReference type="SUPFAM" id="SSF52821">
    <property type="entry name" value="Rhodanese/Cell cycle control phosphatase"/>
    <property type="match status" value="1"/>
</dbReference>
<dbReference type="CDD" id="cd00158">
    <property type="entry name" value="RHOD"/>
    <property type="match status" value="1"/>
</dbReference>
<dbReference type="Gene3D" id="3.40.250.10">
    <property type="entry name" value="Rhodanese-like domain"/>
    <property type="match status" value="1"/>
</dbReference>
<accession>A0A382J8N5</accession>
<dbReference type="EMBL" id="UINC01072543">
    <property type="protein sequence ID" value="SVC08266.1"/>
    <property type="molecule type" value="Genomic_DNA"/>
</dbReference>
<reference evidence="2" key="1">
    <citation type="submission" date="2018-05" db="EMBL/GenBank/DDBJ databases">
        <authorList>
            <person name="Lanie J.A."/>
            <person name="Ng W.-L."/>
            <person name="Kazmierczak K.M."/>
            <person name="Andrzejewski T.M."/>
            <person name="Davidsen T.M."/>
            <person name="Wayne K.J."/>
            <person name="Tettelin H."/>
            <person name="Glass J.I."/>
            <person name="Rusch D."/>
            <person name="Podicherti R."/>
            <person name="Tsui H.-C.T."/>
            <person name="Winkler M.E."/>
        </authorList>
    </citation>
    <scope>NUCLEOTIDE SEQUENCE</scope>
</reference>
<dbReference type="InterPro" id="IPR036873">
    <property type="entry name" value="Rhodanese-like_dom_sf"/>
</dbReference>
<protein>
    <recommendedName>
        <fullName evidence="1">Rhodanese domain-containing protein</fullName>
    </recommendedName>
</protein>
<dbReference type="AlphaFoldDB" id="A0A382J8N5"/>
<evidence type="ECO:0000259" key="1">
    <source>
        <dbReference type="PROSITE" id="PS50206"/>
    </source>
</evidence>
<dbReference type="Pfam" id="PF00581">
    <property type="entry name" value="Rhodanese"/>
    <property type="match status" value="1"/>
</dbReference>
<proteinExistence type="predicted"/>
<organism evidence="2">
    <name type="scientific">marine metagenome</name>
    <dbReference type="NCBI Taxonomy" id="408172"/>
    <lineage>
        <taxon>unclassified sequences</taxon>
        <taxon>metagenomes</taxon>
        <taxon>ecological metagenomes</taxon>
    </lineage>
</organism>
<evidence type="ECO:0000313" key="2">
    <source>
        <dbReference type="EMBL" id="SVC08266.1"/>
    </source>
</evidence>
<name>A0A382J8N5_9ZZZZ</name>
<sequence length="121" mass="13481">MCQLIDVGTPAEYRECHATSAQNIPFDSLDPKTIVESKKGSKETPLYIICQSGNRAKKACEMNDFYLDNKVREGSIYSFKGNSVDGLAQLNVDGLPIYHYIDCRENSCHYLPSSGPFLIPV</sequence>